<dbReference type="Proteomes" id="UP000589626">
    <property type="component" value="Unassembled WGS sequence"/>
</dbReference>
<dbReference type="RefSeq" id="WP_281374568.1">
    <property type="nucleotide sequence ID" value="NZ_JACHWR010000001.1"/>
</dbReference>
<evidence type="ECO:0000313" key="2">
    <source>
        <dbReference type="Proteomes" id="UP000589626"/>
    </source>
</evidence>
<accession>A0A7W4Z0B4</accession>
<comment type="caution">
    <text evidence="1">The sequence shown here is derived from an EMBL/GenBank/DDBJ whole genome shotgun (WGS) entry which is preliminary data.</text>
</comment>
<proteinExistence type="predicted"/>
<organism evidence="1 2">
    <name type="scientific">Nocardioides soli</name>
    <dbReference type="NCBI Taxonomy" id="1036020"/>
    <lineage>
        <taxon>Bacteria</taxon>
        <taxon>Bacillati</taxon>
        <taxon>Actinomycetota</taxon>
        <taxon>Actinomycetes</taxon>
        <taxon>Propionibacteriales</taxon>
        <taxon>Nocardioidaceae</taxon>
        <taxon>Nocardioides</taxon>
    </lineage>
</organism>
<gene>
    <name evidence="1" type="ORF">FHU40_001533</name>
</gene>
<dbReference type="EMBL" id="JACHWR010000001">
    <property type="protein sequence ID" value="MBB3041732.1"/>
    <property type="molecule type" value="Genomic_DNA"/>
</dbReference>
<evidence type="ECO:0000313" key="1">
    <source>
        <dbReference type="EMBL" id="MBB3041732.1"/>
    </source>
</evidence>
<sequence length="43" mass="4695">MLDLEQATKIATLPWWGRTDLPVEYVEAGKRLEGYSDVTGGAG</sequence>
<keyword evidence="2" id="KW-1185">Reference proteome</keyword>
<name>A0A7W4Z0B4_9ACTN</name>
<dbReference type="AlphaFoldDB" id="A0A7W4Z0B4"/>
<reference evidence="1 2" key="1">
    <citation type="submission" date="2020-08" db="EMBL/GenBank/DDBJ databases">
        <title>Sequencing the genomes of 1000 actinobacteria strains.</title>
        <authorList>
            <person name="Klenk H.-P."/>
        </authorList>
    </citation>
    <scope>NUCLEOTIDE SEQUENCE [LARGE SCALE GENOMIC DNA]</scope>
    <source>
        <strain evidence="1 2">DSM 105498</strain>
    </source>
</reference>
<protein>
    <submittedName>
        <fullName evidence="1">Uncharacterized protein</fullName>
    </submittedName>
</protein>